<dbReference type="EMBL" id="JBHOMY010000058">
    <property type="protein sequence ID" value="MFC1458604.1"/>
    <property type="molecule type" value="Genomic_DNA"/>
</dbReference>
<accession>A0ABV6YBE8</accession>
<evidence type="ECO:0000256" key="1">
    <source>
        <dbReference type="ARBA" id="ARBA00023015"/>
    </source>
</evidence>
<dbReference type="InterPro" id="IPR036271">
    <property type="entry name" value="Tet_transcr_reg_TetR-rel_C_sf"/>
</dbReference>
<protein>
    <submittedName>
        <fullName evidence="6">TetR/AcrR family transcriptional regulator</fullName>
    </submittedName>
</protein>
<dbReference type="Gene3D" id="1.10.357.10">
    <property type="entry name" value="Tetracycline Repressor, domain 2"/>
    <property type="match status" value="1"/>
</dbReference>
<keyword evidence="1" id="KW-0805">Transcription regulation</keyword>
<dbReference type="SUPFAM" id="SSF46689">
    <property type="entry name" value="Homeodomain-like"/>
    <property type="match status" value="1"/>
</dbReference>
<proteinExistence type="predicted"/>
<dbReference type="SUPFAM" id="SSF48498">
    <property type="entry name" value="Tetracyclin repressor-like, C-terminal domain"/>
    <property type="match status" value="1"/>
</dbReference>
<keyword evidence="7" id="KW-1185">Reference proteome</keyword>
<feature type="DNA-binding region" description="H-T-H motif" evidence="4">
    <location>
        <begin position="22"/>
        <end position="41"/>
    </location>
</feature>
<evidence type="ECO:0000256" key="3">
    <source>
        <dbReference type="ARBA" id="ARBA00023163"/>
    </source>
</evidence>
<gene>
    <name evidence="6" type="ORF">ACETIH_18230</name>
</gene>
<dbReference type="InterPro" id="IPR001647">
    <property type="entry name" value="HTH_TetR"/>
</dbReference>
<evidence type="ECO:0000313" key="6">
    <source>
        <dbReference type="EMBL" id="MFC1458604.1"/>
    </source>
</evidence>
<dbReference type="Proteomes" id="UP001593940">
    <property type="component" value="Unassembled WGS sequence"/>
</dbReference>
<evidence type="ECO:0000256" key="4">
    <source>
        <dbReference type="PROSITE-ProRule" id="PRU00335"/>
    </source>
</evidence>
<keyword evidence="3" id="KW-0804">Transcription</keyword>
<dbReference type="PANTHER" id="PTHR47506:SF1">
    <property type="entry name" value="HTH-TYPE TRANSCRIPTIONAL REGULATOR YJDC"/>
    <property type="match status" value="1"/>
</dbReference>
<dbReference type="PROSITE" id="PS50977">
    <property type="entry name" value="HTH_TETR_2"/>
    <property type="match status" value="1"/>
</dbReference>
<evidence type="ECO:0000256" key="2">
    <source>
        <dbReference type="ARBA" id="ARBA00023125"/>
    </source>
</evidence>
<feature type="domain" description="HTH tetR-type" evidence="5">
    <location>
        <begin position="1"/>
        <end position="59"/>
    </location>
</feature>
<sequence>MREQIKLVAEELLIKHGYRGLSFRQISEVLNTTRANLHYHFGSKDGLVEEVLEDYADKTIAFYRDIWTDNTTTLRKKVTSVIAHARQRYQNYNPSGSHGEPWSLLIRLRTDSDALTPKMRAKLRDCTVEFETLVRVGVRSALQSGELEADAPQEQIVIQLVNIIHYAGSITRDHGSFDRLAQLWEATLSTIERAYGRKTAKTKQTART</sequence>
<dbReference type="PANTHER" id="PTHR47506">
    <property type="entry name" value="TRANSCRIPTIONAL REGULATORY PROTEIN"/>
    <property type="match status" value="1"/>
</dbReference>
<dbReference type="PRINTS" id="PR00455">
    <property type="entry name" value="HTHTETR"/>
</dbReference>
<keyword evidence="2 4" id="KW-0238">DNA-binding</keyword>
<dbReference type="InterPro" id="IPR009057">
    <property type="entry name" value="Homeodomain-like_sf"/>
</dbReference>
<dbReference type="Gene3D" id="1.10.10.60">
    <property type="entry name" value="Homeodomain-like"/>
    <property type="match status" value="1"/>
</dbReference>
<organism evidence="6 7">
    <name type="scientific">Microvirga arabica</name>
    <dbReference type="NCBI Taxonomy" id="1128671"/>
    <lineage>
        <taxon>Bacteria</taxon>
        <taxon>Pseudomonadati</taxon>
        <taxon>Pseudomonadota</taxon>
        <taxon>Alphaproteobacteria</taxon>
        <taxon>Hyphomicrobiales</taxon>
        <taxon>Methylobacteriaceae</taxon>
        <taxon>Microvirga</taxon>
    </lineage>
</organism>
<reference evidence="6 7" key="1">
    <citation type="submission" date="2024-09" db="EMBL/GenBank/DDBJ databases">
        <title>Nodulacao em especies de Leguminosae Basais da Amazonia e Caracterizacao dos Rizobios e Bacterias Associadas aos Nodulos.</title>
        <authorList>
            <person name="Jambeiro I.C.A."/>
            <person name="Lopes I.S."/>
            <person name="Aguiar E.R.G.R."/>
            <person name="Santos A.F.J."/>
            <person name="Dos Santos J.M.F."/>
            <person name="Gross E."/>
        </authorList>
    </citation>
    <scope>NUCLEOTIDE SEQUENCE [LARGE SCALE GENOMIC DNA]</scope>
    <source>
        <strain evidence="6 7">BRUESC1165</strain>
    </source>
</reference>
<dbReference type="RefSeq" id="WP_377030512.1">
    <property type="nucleotide sequence ID" value="NZ_JBHOMY010000058.1"/>
</dbReference>
<dbReference type="Pfam" id="PF00440">
    <property type="entry name" value="TetR_N"/>
    <property type="match status" value="1"/>
</dbReference>
<name>A0ABV6YBE8_9HYPH</name>
<evidence type="ECO:0000259" key="5">
    <source>
        <dbReference type="PROSITE" id="PS50977"/>
    </source>
</evidence>
<comment type="caution">
    <text evidence="6">The sequence shown here is derived from an EMBL/GenBank/DDBJ whole genome shotgun (WGS) entry which is preliminary data.</text>
</comment>
<evidence type="ECO:0000313" key="7">
    <source>
        <dbReference type="Proteomes" id="UP001593940"/>
    </source>
</evidence>